<proteinExistence type="inferred from homology"/>
<dbReference type="InterPro" id="IPR030678">
    <property type="entry name" value="Peptide/Ni-bd"/>
</dbReference>
<comment type="subcellular location">
    <subcellularLocation>
        <location evidence="1">Periplasm</location>
    </subcellularLocation>
</comment>
<dbReference type="Gene3D" id="3.40.190.10">
    <property type="entry name" value="Periplasmic binding protein-like II"/>
    <property type="match status" value="1"/>
</dbReference>
<dbReference type="Gene3D" id="3.10.105.10">
    <property type="entry name" value="Dipeptide-binding Protein, Domain 3"/>
    <property type="match status" value="1"/>
</dbReference>
<evidence type="ECO:0000313" key="6">
    <source>
        <dbReference type="EMBL" id="TCZ66643.1"/>
    </source>
</evidence>
<dbReference type="CDD" id="cd08502">
    <property type="entry name" value="PBP2_NikA_DppA_OppA_like_16"/>
    <property type="match status" value="1"/>
</dbReference>
<keyword evidence="7" id="KW-1185">Reference proteome</keyword>
<dbReference type="GO" id="GO:0030288">
    <property type="term" value="C:outer membrane-bounded periplasmic space"/>
    <property type="evidence" value="ECO:0007669"/>
    <property type="project" value="UniProtKB-ARBA"/>
</dbReference>
<dbReference type="OrthoDB" id="7318145at2"/>
<feature type="signal peptide" evidence="4">
    <location>
        <begin position="1"/>
        <end position="25"/>
    </location>
</feature>
<reference evidence="6 7" key="1">
    <citation type="submission" date="2019-03" db="EMBL/GenBank/DDBJ databases">
        <title>Paracraurococcus aquatilis NE82 genome sequence.</title>
        <authorList>
            <person name="Zhao Y."/>
            <person name="Du Z."/>
        </authorList>
    </citation>
    <scope>NUCLEOTIDE SEQUENCE [LARGE SCALE GENOMIC DNA]</scope>
    <source>
        <strain evidence="6 7">NE82</strain>
    </source>
</reference>
<organism evidence="6 7">
    <name type="scientific">Roseicella aquatilis</name>
    <dbReference type="NCBI Taxonomy" id="2527868"/>
    <lineage>
        <taxon>Bacteria</taxon>
        <taxon>Pseudomonadati</taxon>
        <taxon>Pseudomonadota</taxon>
        <taxon>Alphaproteobacteria</taxon>
        <taxon>Acetobacterales</taxon>
        <taxon>Roseomonadaceae</taxon>
        <taxon>Roseicella</taxon>
    </lineage>
</organism>
<evidence type="ECO:0000256" key="1">
    <source>
        <dbReference type="ARBA" id="ARBA00004418"/>
    </source>
</evidence>
<dbReference type="SUPFAM" id="SSF53850">
    <property type="entry name" value="Periplasmic binding protein-like II"/>
    <property type="match status" value="1"/>
</dbReference>
<dbReference type="RefSeq" id="WP_132283614.1">
    <property type="nucleotide sequence ID" value="NZ_SKBM01000001.1"/>
</dbReference>
<dbReference type="EMBL" id="SKBM01000001">
    <property type="protein sequence ID" value="TCZ66643.1"/>
    <property type="molecule type" value="Genomic_DNA"/>
</dbReference>
<comment type="similarity">
    <text evidence="2">Belongs to the bacterial solute-binding protein 5 family.</text>
</comment>
<evidence type="ECO:0000259" key="5">
    <source>
        <dbReference type="Pfam" id="PF00496"/>
    </source>
</evidence>
<dbReference type="PANTHER" id="PTHR30290:SF38">
    <property type="entry name" value="D,D-DIPEPTIDE-BINDING PERIPLASMIC PROTEIN DDPA-RELATED"/>
    <property type="match status" value="1"/>
</dbReference>
<dbReference type="InterPro" id="IPR039424">
    <property type="entry name" value="SBP_5"/>
</dbReference>
<protein>
    <submittedName>
        <fullName evidence="6">ABC transporter substrate-binding protein</fullName>
    </submittedName>
</protein>
<dbReference type="GO" id="GO:1904680">
    <property type="term" value="F:peptide transmembrane transporter activity"/>
    <property type="evidence" value="ECO:0007669"/>
    <property type="project" value="TreeGrafter"/>
</dbReference>
<dbReference type="Pfam" id="PF00496">
    <property type="entry name" value="SBP_bac_5"/>
    <property type="match status" value="1"/>
</dbReference>
<comment type="caution">
    <text evidence="6">The sequence shown here is derived from an EMBL/GenBank/DDBJ whole genome shotgun (WGS) entry which is preliminary data.</text>
</comment>
<sequence>MMMRRPLPGLLAAAALALLAGTAAAQPRDRPLRLVVNVGLQTLDPISSPSFVTRNFAYMVYDTLVAMDGKGGYRPQMLESWQASPDRLRWTFRLRPGLEFHDGAPVTAEDAVASIRRWGQRDSIGRRLMAATRDITVVDAATFALELSQPFGHVIEALGKPSVHVPFVMPARIAAATPPTTPAKEVVGSGPFLFSKDDWVPGERTVFRRNPAYRPREEPADGLAGGKRPLAERVEFLTMTDVSLRAAAITRGEVDYLEYAPLDYLPAFRKDRNLVLSQAGGISQIMGGLSINHHLPPFDRLPMRRALQAALDRGEIVAAHGLPGDMAFPDCVSLYMCGTPSSNDAGGDILRGASLDRARELLRQAGYAKERIVLLQPADSALINPMALVVIDRLKRAGFNLDVQAGDWSSIAGRWVGREPIERGGWNLVPVIYTGFDMADPLSNVGIGYNCTGNQPWGYCVEAMTPVLAAYATEGDPARRKALAAELQRLAIENVTFPTTGQFRSPAVWRAELRGVIDVGFPVMWNIERAK</sequence>
<accession>A0A4R4DZ42</accession>
<dbReference type="Proteomes" id="UP000295023">
    <property type="component" value="Unassembled WGS sequence"/>
</dbReference>
<dbReference type="PIRSF" id="PIRSF002741">
    <property type="entry name" value="MppA"/>
    <property type="match status" value="1"/>
</dbReference>
<dbReference type="InterPro" id="IPR000914">
    <property type="entry name" value="SBP_5_dom"/>
</dbReference>
<feature type="chain" id="PRO_5020197594" evidence="4">
    <location>
        <begin position="26"/>
        <end position="531"/>
    </location>
</feature>
<gene>
    <name evidence="6" type="ORF">EXY23_00575</name>
</gene>
<feature type="domain" description="Solute-binding protein family 5" evidence="5">
    <location>
        <begin position="73"/>
        <end position="453"/>
    </location>
</feature>
<dbReference type="GO" id="GO:0043190">
    <property type="term" value="C:ATP-binding cassette (ABC) transporter complex"/>
    <property type="evidence" value="ECO:0007669"/>
    <property type="project" value="InterPro"/>
</dbReference>
<dbReference type="PANTHER" id="PTHR30290">
    <property type="entry name" value="PERIPLASMIC BINDING COMPONENT OF ABC TRANSPORTER"/>
    <property type="match status" value="1"/>
</dbReference>
<dbReference type="AlphaFoldDB" id="A0A4R4DZ42"/>
<evidence type="ECO:0000256" key="2">
    <source>
        <dbReference type="ARBA" id="ARBA00005695"/>
    </source>
</evidence>
<name>A0A4R4DZ42_9PROT</name>
<evidence type="ECO:0000313" key="7">
    <source>
        <dbReference type="Proteomes" id="UP000295023"/>
    </source>
</evidence>
<dbReference type="GO" id="GO:0015833">
    <property type="term" value="P:peptide transport"/>
    <property type="evidence" value="ECO:0007669"/>
    <property type="project" value="TreeGrafter"/>
</dbReference>
<keyword evidence="3 4" id="KW-0732">Signal</keyword>
<evidence type="ECO:0000256" key="4">
    <source>
        <dbReference type="SAM" id="SignalP"/>
    </source>
</evidence>
<evidence type="ECO:0000256" key="3">
    <source>
        <dbReference type="ARBA" id="ARBA00022729"/>
    </source>
</evidence>